<dbReference type="EMBL" id="VFQC01000001">
    <property type="protein sequence ID" value="TQN30615.1"/>
    <property type="molecule type" value="Genomic_DNA"/>
</dbReference>
<evidence type="ECO:0000313" key="1">
    <source>
        <dbReference type="EMBL" id="TQN30615.1"/>
    </source>
</evidence>
<name>A0A543NFK2_9ACTN</name>
<proteinExistence type="predicted"/>
<reference evidence="1 2" key="1">
    <citation type="submission" date="2019-06" db="EMBL/GenBank/DDBJ databases">
        <title>Sequencing the genomes of 1000 actinobacteria strains.</title>
        <authorList>
            <person name="Klenk H.-P."/>
        </authorList>
    </citation>
    <scope>NUCLEOTIDE SEQUENCE [LARGE SCALE GENOMIC DNA]</scope>
    <source>
        <strain evidence="1 2">DSM 45015</strain>
    </source>
</reference>
<evidence type="ECO:0008006" key="3">
    <source>
        <dbReference type="Google" id="ProtNLM"/>
    </source>
</evidence>
<sequence length="138" mass="14767">MAKPIVLKDCFIEVDGVTLSDNSNQVTVNRSKNEVETTSFGSGGTRRAHGLADDSFEIQFMQSFELASVDATLSDLQENETEFPVVVRPTSDPVGSSNPEYSGTCILLEYTPLDASPGELSEISVTFPAQGSIARATS</sequence>
<dbReference type="OrthoDB" id="3387635at2"/>
<evidence type="ECO:0000313" key="2">
    <source>
        <dbReference type="Proteomes" id="UP000317422"/>
    </source>
</evidence>
<gene>
    <name evidence="1" type="ORF">FHX37_0497</name>
</gene>
<dbReference type="Proteomes" id="UP000317422">
    <property type="component" value="Unassembled WGS sequence"/>
</dbReference>
<accession>A0A543NFK2</accession>
<dbReference type="RefSeq" id="WP_141921848.1">
    <property type="nucleotide sequence ID" value="NZ_VFQC01000001.1"/>
</dbReference>
<dbReference type="AlphaFoldDB" id="A0A543NFK2"/>
<organism evidence="1 2">
    <name type="scientific">Haloactinospora alba</name>
    <dbReference type="NCBI Taxonomy" id="405555"/>
    <lineage>
        <taxon>Bacteria</taxon>
        <taxon>Bacillati</taxon>
        <taxon>Actinomycetota</taxon>
        <taxon>Actinomycetes</taxon>
        <taxon>Streptosporangiales</taxon>
        <taxon>Nocardiopsidaceae</taxon>
        <taxon>Haloactinospora</taxon>
    </lineage>
</organism>
<protein>
    <recommendedName>
        <fullName evidence="3">Tail tube protein</fullName>
    </recommendedName>
</protein>
<keyword evidence="2" id="KW-1185">Reference proteome</keyword>
<comment type="caution">
    <text evidence="1">The sequence shown here is derived from an EMBL/GenBank/DDBJ whole genome shotgun (WGS) entry which is preliminary data.</text>
</comment>